<evidence type="ECO:0000256" key="1">
    <source>
        <dbReference type="SAM" id="MobiDB-lite"/>
    </source>
</evidence>
<feature type="domain" description="J" evidence="4">
    <location>
        <begin position="828"/>
        <end position="898"/>
    </location>
</feature>
<dbReference type="eggNOG" id="KOG0713">
    <property type="taxonomic scope" value="Eukaryota"/>
</dbReference>
<feature type="transmembrane region" description="Helical" evidence="2">
    <location>
        <begin position="993"/>
        <end position="1015"/>
    </location>
</feature>
<accession>K1VW39</accession>
<dbReference type="PROSITE" id="PS50035">
    <property type="entry name" value="PLD"/>
    <property type="match status" value="1"/>
</dbReference>
<feature type="transmembrane region" description="Helical" evidence="2">
    <location>
        <begin position="918"/>
        <end position="938"/>
    </location>
</feature>
<dbReference type="AlphaFoldDB" id="K1VW39"/>
<evidence type="ECO:0000256" key="2">
    <source>
        <dbReference type="SAM" id="Phobius"/>
    </source>
</evidence>
<dbReference type="Gene3D" id="3.30.870.10">
    <property type="entry name" value="Endonuclease Chain A"/>
    <property type="match status" value="1"/>
</dbReference>
<dbReference type="Proteomes" id="UP000006757">
    <property type="component" value="Unassembled WGS sequence"/>
</dbReference>
<feature type="region of interest" description="Disordered" evidence="1">
    <location>
        <begin position="152"/>
        <end position="196"/>
    </location>
</feature>
<dbReference type="InterPro" id="IPR036869">
    <property type="entry name" value="J_dom_sf"/>
</dbReference>
<feature type="domain" description="PLD phosphodiesterase" evidence="3">
    <location>
        <begin position="367"/>
        <end position="394"/>
    </location>
</feature>
<dbReference type="PROSITE" id="PS50076">
    <property type="entry name" value="DNAJ_2"/>
    <property type="match status" value="1"/>
</dbReference>
<dbReference type="InterPro" id="IPR001736">
    <property type="entry name" value="PLipase_D/transphosphatidylase"/>
</dbReference>
<evidence type="ECO:0000259" key="4">
    <source>
        <dbReference type="PROSITE" id="PS50076"/>
    </source>
</evidence>
<dbReference type="OrthoDB" id="9997422at2759"/>
<name>K1VW39_TRIAC</name>
<dbReference type="InterPro" id="IPR001623">
    <property type="entry name" value="DnaJ_domain"/>
</dbReference>
<dbReference type="EMBL" id="AMBO01000244">
    <property type="protein sequence ID" value="EKD03632.1"/>
    <property type="molecule type" value="Genomic_DNA"/>
</dbReference>
<evidence type="ECO:0000259" key="3">
    <source>
        <dbReference type="PROSITE" id="PS50035"/>
    </source>
</evidence>
<dbReference type="STRING" id="1220162.K1VW39"/>
<dbReference type="SUPFAM" id="SSF46565">
    <property type="entry name" value="Chaperone J-domain"/>
    <property type="match status" value="1"/>
</dbReference>
<dbReference type="HOGENOM" id="CLU_278883_0_0_1"/>
<dbReference type="Pfam" id="PF00226">
    <property type="entry name" value="DnaJ"/>
    <property type="match status" value="1"/>
</dbReference>
<gene>
    <name evidence="5" type="ORF">A1Q2_02069</name>
</gene>
<proteinExistence type="predicted"/>
<dbReference type="PANTHER" id="PTHR21248:SF22">
    <property type="entry name" value="PHOSPHOLIPASE D"/>
    <property type="match status" value="1"/>
</dbReference>
<evidence type="ECO:0008006" key="7">
    <source>
        <dbReference type="Google" id="ProtNLM"/>
    </source>
</evidence>
<keyword evidence="6" id="KW-1185">Reference proteome</keyword>
<feature type="region of interest" description="Disordered" evidence="1">
    <location>
        <begin position="473"/>
        <end position="498"/>
    </location>
</feature>
<feature type="region of interest" description="Disordered" evidence="1">
    <location>
        <begin position="1"/>
        <end position="33"/>
    </location>
</feature>
<reference evidence="5 6" key="1">
    <citation type="journal article" date="2012" name="Eukaryot. Cell">
        <title>Genome sequence of the Trichosporon asahii environmental strain CBS 8904.</title>
        <authorList>
            <person name="Yang R.Y."/>
            <person name="Li H.T."/>
            <person name="Zhu H."/>
            <person name="Zhou G.P."/>
            <person name="Wang M."/>
            <person name="Wang L."/>
        </authorList>
    </citation>
    <scope>NUCLEOTIDE SEQUENCE [LARGE SCALE GENOMIC DNA]</scope>
    <source>
        <strain evidence="5 6">CBS 8904</strain>
    </source>
</reference>
<protein>
    <recommendedName>
        <fullName evidence="7">J domain-containing protein</fullName>
    </recommendedName>
</protein>
<dbReference type="Gene3D" id="1.10.287.110">
    <property type="entry name" value="DnaJ domain"/>
    <property type="match status" value="1"/>
</dbReference>
<dbReference type="InParanoid" id="K1VW39"/>
<dbReference type="PANTHER" id="PTHR21248">
    <property type="entry name" value="CARDIOLIPIN SYNTHASE"/>
    <property type="match status" value="1"/>
</dbReference>
<dbReference type="SMART" id="SM00271">
    <property type="entry name" value="DnaJ"/>
    <property type="match status" value="1"/>
</dbReference>
<feature type="transmembrane region" description="Helical" evidence="2">
    <location>
        <begin position="945"/>
        <end position="965"/>
    </location>
</feature>
<evidence type="ECO:0000313" key="6">
    <source>
        <dbReference type="Proteomes" id="UP000006757"/>
    </source>
</evidence>
<keyword evidence="2" id="KW-0812">Transmembrane</keyword>
<evidence type="ECO:0000313" key="5">
    <source>
        <dbReference type="EMBL" id="EKD03632.1"/>
    </source>
</evidence>
<comment type="caution">
    <text evidence="5">The sequence shown here is derived from an EMBL/GenBank/DDBJ whole genome shotgun (WGS) entry which is preliminary data.</text>
</comment>
<dbReference type="SUPFAM" id="SSF56024">
    <property type="entry name" value="Phospholipase D/nuclease"/>
    <property type="match status" value="1"/>
</dbReference>
<keyword evidence="2" id="KW-1133">Transmembrane helix</keyword>
<dbReference type="PRINTS" id="PR00625">
    <property type="entry name" value="JDOMAIN"/>
</dbReference>
<dbReference type="GO" id="GO:0003824">
    <property type="term" value="F:catalytic activity"/>
    <property type="evidence" value="ECO:0007669"/>
    <property type="project" value="InterPro"/>
</dbReference>
<dbReference type="CDD" id="cd06257">
    <property type="entry name" value="DnaJ"/>
    <property type="match status" value="1"/>
</dbReference>
<keyword evidence="2" id="KW-0472">Membrane</keyword>
<sequence>MAAAVSPLGTSPNNPNRPVSPPPIQPLSPSTPARSPAILAIQRAAPPSLNGTLDSVVSGRDLVAAHERDHKSVFIPEPLYTFLRSPDHTVTACLANSTVDTSVRVIAEHLFGLGNGSFGLWTGESVIRPKPPPTPKGVKRWLERLSLGRKQKNSKLKNRLGAADEGSKGQADSSTAASGCSDESDSDLSTEDHYSRMKLLSPPQLDEVRRCGQWRGSEPSTLFLNIYAQALMSLEKNVLNGMVSPPLMAGCGVVPVTVISHTSDIVQHYADLIVNAQREIIFTTNVWEASESSKTIVEAFRILSQRVADRNGEKIVVKIMYDRGAAEHSGAHQIVSAREYTSADIGLPAPDEIPNVQLEVQNYHIYPVGTFHQKCVVIDRKIALLSSNNVQNRSDVGFMAQYEGPIVQSFYDTTLLAWWTSFNPRPPLVYERIKYPAKLTAADFQFGAENPAVEPKGDLDVLAERTRQKLAEPTFSDSGSIGSGTLGDGVSSTKSREHNCGPPLQPVLLHKPHDPFPFALVNRTPRGRRGHGDAFVPQNQAWLAGFKFATKSVFLQTPTFSAKPVVAAALDAVRRGVLVEIYADLGYDEKSAGVRRVARAPRREPEHGGAWPGVQRRRVARHGRKVDRVCPAYADTDAECDAVSPRCLHREPRAVLALQVGYQPDPRAEEAHQPRRQVVLAPRAAAAEPPSRRRGCEVIEGVGRKCLLVEVKRSCFRESGGGKRAIVDTLRLSSSTSHPISLHLTSRLLRRRSKTTMSYLSPLLWAFLPPQLTQILLPFASQFLPFLFPPAPPGSQGYRRNYRLLFTTLVTLWLAYTFVTQSEDRGRSYYDVLGVGYGAGEAELKKAFRGLSRVYHPDRQGRLSEPEMEVANARFVAIRRAYEVLSEPTTRFVYDRFGPSVAACTSCKSLRDYMQSGLMSSVSFYIAAVSGLGILAIARAARDGAYWRFTVVGVLLALELAIVLAPGSPAATPSHDSNDASDPTPLDLASPPVSAAFVPFGLIGRVIGALLGRVFDSRPPFQVVRLLRALATDVGIAISQLAGIWADPPADPEAMARSNLALAKDVASQAGTALNSTVGPLLASGTSEDELKDKVSDRLLDSNAAKHPAVLPAYDTRMRQNMRDVHLLMRQQ</sequence>
<organism evidence="5 6">
    <name type="scientific">Trichosporon asahii var. asahii (strain CBS 8904)</name>
    <name type="common">Yeast</name>
    <dbReference type="NCBI Taxonomy" id="1220162"/>
    <lineage>
        <taxon>Eukaryota</taxon>
        <taxon>Fungi</taxon>
        <taxon>Dikarya</taxon>
        <taxon>Basidiomycota</taxon>
        <taxon>Agaricomycotina</taxon>
        <taxon>Tremellomycetes</taxon>
        <taxon>Trichosporonales</taxon>
        <taxon>Trichosporonaceae</taxon>
        <taxon>Trichosporon</taxon>
    </lineage>
</organism>